<reference evidence="3" key="1">
    <citation type="submission" date="2016-07" db="EMBL/GenBank/DDBJ databases">
        <title>Nontailed viruses are major unrecognized killers of bacteria in the ocean.</title>
        <authorList>
            <person name="Kauffman K."/>
            <person name="Hussain F."/>
            <person name="Yang J."/>
            <person name="Arevalo P."/>
            <person name="Brown J."/>
            <person name="Cutler M."/>
            <person name="Kelly L."/>
            <person name="Polz M.F."/>
        </authorList>
    </citation>
    <scope>NUCLEOTIDE SEQUENCE [LARGE SCALE GENOMIC DNA]</scope>
    <source>
        <strain evidence="3">10N.286.55.C1</strain>
    </source>
</reference>
<proteinExistence type="predicted"/>
<dbReference type="InterPro" id="IPR016181">
    <property type="entry name" value="Acyl_CoA_acyltransferase"/>
</dbReference>
<keyword evidence="2" id="KW-0808">Transferase</keyword>
<dbReference type="AlphaFoldDB" id="A0A2N7C7C2"/>
<dbReference type="CDD" id="cd04301">
    <property type="entry name" value="NAT_SF"/>
    <property type="match status" value="1"/>
</dbReference>
<dbReference type="Proteomes" id="UP000235778">
    <property type="component" value="Unassembled WGS sequence"/>
</dbReference>
<dbReference type="Gene3D" id="3.40.630.30">
    <property type="match status" value="1"/>
</dbReference>
<sequence length="189" mass="20910">MKNTMKFRQYDSSETETITQLFTQTFTDSEGENEGKTVGKLANDLLMTTDPTELLCFVAEDDSSELDVDSTIVGAIIFTPLSFNDETKAYLLSPVAVSTQVQKRGIGQKLINFGLENLKEQGIELAVTYGDPSYYSKVGFEQITIEQIPAPFELSYPHGWLAQSLIGSEIKVASQQSSCVEGLAHAEYW</sequence>
<gene>
    <name evidence="2" type="ORF">BCV30_00705</name>
</gene>
<comment type="caution">
    <text evidence="2">The sequence shown here is derived from an EMBL/GenBank/DDBJ whole genome shotgun (WGS) entry which is preliminary data.</text>
</comment>
<evidence type="ECO:0000259" key="1">
    <source>
        <dbReference type="PROSITE" id="PS51186"/>
    </source>
</evidence>
<evidence type="ECO:0000313" key="2">
    <source>
        <dbReference type="EMBL" id="PME75458.1"/>
    </source>
</evidence>
<dbReference type="EMBL" id="MCSI01000002">
    <property type="protein sequence ID" value="PME75458.1"/>
    <property type="molecule type" value="Genomic_DNA"/>
</dbReference>
<dbReference type="Pfam" id="PF13508">
    <property type="entry name" value="Acetyltransf_7"/>
    <property type="match status" value="1"/>
</dbReference>
<evidence type="ECO:0000313" key="3">
    <source>
        <dbReference type="Proteomes" id="UP000235778"/>
    </source>
</evidence>
<dbReference type="RefSeq" id="WP_102267617.1">
    <property type="nucleotide sequence ID" value="NZ_MCSH01000128.1"/>
</dbReference>
<organism evidence="2 3">
    <name type="scientific">Vibrio lentus</name>
    <dbReference type="NCBI Taxonomy" id="136468"/>
    <lineage>
        <taxon>Bacteria</taxon>
        <taxon>Pseudomonadati</taxon>
        <taxon>Pseudomonadota</taxon>
        <taxon>Gammaproteobacteria</taxon>
        <taxon>Vibrionales</taxon>
        <taxon>Vibrionaceae</taxon>
        <taxon>Vibrio</taxon>
    </lineage>
</organism>
<accession>A0A2N7C7C2</accession>
<dbReference type="SUPFAM" id="SSF55729">
    <property type="entry name" value="Acyl-CoA N-acyltransferases (Nat)"/>
    <property type="match status" value="1"/>
</dbReference>
<name>A0A2N7C7C2_9VIBR</name>
<protein>
    <submittedName>
        <fullName evidence="2">GNAT family N-acetyltransferase</fullName>
    </submittedName>
</protein>
<feature type="domain" description="N-acetyltransferase" evidence="1">
    <location>
        <begin position="5"/>
        <end position="166"/>
    </location>
</feature>
<dbReference type="PROSITE" id="PS51186">
    <property type="entry name" value="GNAT"/>
    <property type="match status" value="1"/>
</dbReference>
<dbReference type="InterPro" id="IPR000182">
    <property type="entry name" value="GNAT_dom"/>
</dbReference>
<dbReference type="GO" id="GO:0016747">
    <property type="term" value="F:acyltransferase activity, transferring groups other than amino-acyl groups"/>
    <property type="evidence" value="ECO:0007669"/>
    <property type="project" value="InterPro"/>
</dbReference>